<evidence type="ECO:0000313" key="8">
    <source>
        <dbReference type="Proteomes" id="UP001219355"/>
    </source>
</evidence>
<dbReference type="InterPro" id="IPR024512">
    <property type="entry name" value="Ser_palmitoyltrfase_ssu-like"/>
</dbReference>
<evidence type="ECO:0000256" key="2">
    <source>
        <dbReference type="ARBA" id="ARBA00022692"/>
    </source>
</evidence>
<proteinExistence type="predicted"/>
<dbReference type="AlphaFoldDB" id="A0AAF0IMC3"/>
<evidence type="ECO:0000256" key="5">
    <source>
        <dbReference type="ARBA" id="ARBA00023136"/>
    </source>
</evidence>
<name>A0AAF0IMC3_9EURO</name>
<keyword evidence="2 6" id="KW-0812">Transmembrane</keyword>
<keyword evidence="8" id="KW-1185">Reference proteome</keyword>
<keyword evidence="3" id="KW-0256">Endoplasmic reticulum</keyword>
<sequence>MTRDPSPSPSILTSFVRWVRLKNYQYEVTFALYMLTPMEKFIFNSLVLLVISMFLTAAYIYLPNHIVTVCQHAWYYYTGGDPLCESIAHKFGAGGNVSSALAGAEGRAQQNVIMETAKVVAETTAKRLAEL</sequence>
<dbReference type="Pfam" id="PF11779">
    <property type="entry name" value="SPT_ssu-like"/>
    <property type="match status" value="1"/>
</dbReference>
<protein>
    <submittedName>
        <fullName evidence="7">Uncharacterized protein</fullName>
    </submittedName>
</protein>
<evidence type="ECO:0000256" key="1">
    <source>
        <dbReference type="ARBA" id="ARBA00004477"/>
    </source>
</evidence>
<feature type="transmembrane region" description="Helical" evidence="6">
    <location>
        <begin position="41"/>
        <end position="62"/>
    </location>
</feature>
<organism evidence="7 8">
    <name type="scientific">Emydomyces testavorans</name>
    <dbReference type="NCBI Taxonomy" id="2070801"/>
    <lineage>
        <taxon>Eukaryota</taxon>
        <taxon>Fungi</taxon>
        <taxon>Dikarya</taxon>
        <taxon>Ascomycota</taxon>
        <taxon>Pezizomycotina</taxon>
        <taxon>Eurotiomycetes</taxon>
        <taxon>Eurotiomycetidae</taxon>
        <taxon>Onygenales</taxon>
        <taxon>Nannizziopsiaceae</taxon>
        <taxon>Emydomyces</taxon>
    </lineage>
</organism>
<dbReference type="GO" id="GO:0005789">
    <property type="term" value="C:endoplasmic reticulum membrane"/>
    <property type="evidence" value="ECO:0007669"/>
    <property type="project" value="UniProtKB-SubCell"/>
</dbReference>
<evidence type="ECO:0000256" key="4">
    <source>
        <dbReference type="ARBA" id="ARBA00022989"/>
    </source>
</evidence>
<reference evidence="7" key="1">
    <citation type="submission" date="2023-03" db="EMBL/GenBank/DDBJ databases">
        <title>Emydomyces testavorans Genome Sequence.</title>
        <authorList>
            <person name="Hoyer L."/>
        </authorList>
    </citation>
    <scope>NUCLEOTIDE SEQUENCE</scope>
    <source>
        <strain evidence="7">16-2883</strain>
    </source>
</reference>
<evidence type="ECO:0000313" key="7">
    <source>
        <dbReference type="EMBL" id="WEW61527.1"/>
    </source>
</evidence>
<dbReference type="EMBL" id="CP120631">
    <property type="protein sequence ID" value="WEW61527.1"/>
    <property type="molecule type" value="Genomic_DNA"/>
</dbReference>
<comment type="subcellular location">
    <subcellularLocation>
        <location evidence="1">Endoplasmic reticulum membrane</location>
        <topology evidence="1">Multi-pass membrane protein</topology>
    </subcellularLocation>
</comment>
<evidence type="ECO:0000256" key="3">
    <source>
        <dbReference type="ARBA" id="ARBA00022824"/>
    </source>
</evidence>
<keyword evidence="5 6" id="KW-0472">Membrane</keyword>
<accession>A0AAF0IMC3</accession>
<gene>
    <name evidence="7" type="ORF">PRK78_007017</name>
</gene>
<dbReference type="Proteomes" id="UP001219355">
    <property type="component" value="Chromosome 5"/>
</dbReference>
<keyword evidence="4 6" id="KW-1133">Transmembrane helix</keyword>
<evidence type="ECO:0000256" key="6">
    <source>
        <dbReference type="SAM" id="Phobius"/>
    </source>
</evidence>